<dbReference type="AlphaFoldDB" id="A0AAV4Y9S1"/>
<dbReference type="Proteomes" id="UP001054945">
    <property type="component" value="Unassembled WGS sequence"/>
</dbReference>
<evidence type="ECO:0000313" key="2">
    <source>
        <dbReference type="Proteomes" id="UP001054945"/>
    </source>
</evidence>
<organism evidence="1 2">
    <name type="scientific">Caerostris extrusa</name>
    <name type="common">Bark spider</name>
    <name type="synonym">Caerostris bankana</name>
    <dbReference type="NCBI Taxonomy" id="172846"/>
    <lineage>
        <taxon>Eukaryota</taxon>
        <taxon>Metazoa</taxon>
        <taxon>Ecdysozoa</taxon>
        <taxon>Arthropoda</taxon>
        <taxon>Chelicerata</taxon>
        <taxon>Arachnida</taxon>
        <taxon>Araneae</taxon>
        <taxon>Araneomorphae</taxon>
        <taxon>Entelegynae</taxon>
        <taxon>Araneoidea</taxon>
        <taxon>Araneidae</taxon>
        <taxon>Caerostris</taxon>
    </lineage>
</organism>
<protein>
    <submittedName>
        <fullName evidence="1">Uncharacterized protein</fullName>
    </submittedName>
</protein>
<keyword evidence="2" id="KW-1185">Reference proteome</keyword>
<comment type="caution">
    <text evidence="1">The sequence shown here is derived from an EMBL/GenBank/DDBJ whole genome shotgun (WGS) entry which is preliminary data.</text>
</comment>
<name>A0AAV4Y9S1_CAEEX</name>
<accession>A0AAV4Y9S1</accession>
<sequence>MFVIVNRLYEFLMKKEVQLEESQNMSSNSFENIYVITISPTPNHTQQTFSIGRCEILNCIIIKGPTHSHVKQMDEQHSTTLIFRTLTLHTEIYNRRTLPWT</sequence>
<reference evidence="1 2" key="1">
    <citation type="submission" date="2021-06" db="EMBL/GenBank/DDBJ databases">
        <title>Caerostris extrusa draft genome.</title>
        <authorList>
            <person name="Kono N."/>
            <person name="Arakawa K."/>
        </authorList>
    </citation>
    <scope>NUCLEOTIDE SEQUENCE [LARGE SCALE GENOMIC DNA]</scope>
</reference>
<proteinExistence type="predicted"/>
<evidence type="ECO:0000313" key="1">
    <source>
        <dbReference type="EMBL" id="GIZ04157.1"/>
    </source>
</evidence>
<dbReference type="EMBL" id="BPLR01019042">
    <property type="protein sequence ID" value="GIZ04157.1"/>
    <property type="molecule type" value="Genomic_DNA"/>
</dbReference>
<gene>
    <name evidence="1" type="ORF">CEXT_665801</name>
</gene>